<dbReference type="InterPro" id="IPR032675">
    <property type="entry name" value="LRR_dom_sf"/>
</dbReference>
<evidence type="ECO:0000256" key="2">
    <source>
        <dbReference type="ARBA" id="ARBA00022614"/>
    </source>
</evidence>
<evidence type="ECO:0008006" key="12">
    <source>
        <dbReference type="Google" id="ProtNLM"/>
    </source>
</evidence>
<dbReference type="OrthoDB" id="693153at2759"/>
<dbReference type="AlphaFoldDB" id="A0A368PHN7"/>
<dbReference type="Gene3D" id="3.80.10.10">
    <property type="entry name" value="Ribonuclease Inhibitor"/>
    <property type="match status" value="1"/>
</dbReference>
<dbReference type="Pfam" id="PF23598">
    <property type="entry name" value="LRR_14"/>
    <property type="match status" value="1"/>
</dbReference>
<feature type="domain" description="NB-ARC" evidence="7">
    <location>
        <begin position="193"/>
        <end position="339"/>
    </location>
</feature>
<feature type="domain" description="NB-ARC" evidence="7">
    <location>
        <begin position="422"/>
        <end position="578"/>
    </location>
</feature>
<name>A0A368PHN7_SETIT</name>
<dbReference type="Pfam" id="PF18052">
    <property type="entry name" value="Rx_N"/>
    <property type="match status" value="1"/>
</dbReference>
<dbReference type="PANTHER" id="PTHR23155:SF1135">
    <property type="entry name" value="OS08G0246300 PROTEIN"/>
    <property type="match status" value="1"/>
</dbReference>
<keyword evidence="6" id="KW-0175">Coiled coil</keyword>
<dbReference type="Gene3D" id="3.40.50.300">
    <property type="entry name" value="P-loop containing nucleotide triphosphate hydrolases"/>
    <property type="match status" value="2"/>
</dbReference>
<comment type="similarity">
    <text evidence="1">Belongs to the disease resistance NB-LRR family.</text>
</comment>
<reference evidence="11" key="1">
    <citation type="journal article" date="2012" name="Nat. Biotechnol.">
        <title>Reference genome sequence of the model plant Setaria.</title>
        <authorList>
            <person name="Bennetzen J.L."/>
            <person name="Schmutz J."/>
            <person name="Wang H."/>
            <person name="Percifield R."/>
            <person name="Hawkins J."/>
            <person name="Pontaroli A.C."/>
            <person name="Estep M."/>
            <person name="Feng L."/>
            <person name="Vaughn J.N."/>
            <person name="Grimwood J."/>
            <person name="Jenkins J."/>
            <person name="Barry K."/>
            <person name="Lindquist E."/>
            <person name="Hellsten U."/>
            <person name="Deshpande S."/>
            <person name="Wang X."/>
            <person name="Wu X."/>
            <person name="Mitros T."/>
            <person name="Triplett J."/>
            <person name="Yang X."/>
            <person name="Ye C.Y."/>
            <person name="Mauro-Herrera M."/>
            <person name="Wang L."/>
            <person name="Li P."/>
            <person name="Sharma M."/>
            <person name="Sharma R."/>
            <person name="Ronald P.C."/>
            <person name="Panaud O."/>
            <person name="Kellogg E.A."/>
            <person name="Brutnell T.P."/>
            <person name="Doust A.N."/>
            <person name="Tuskan G.A."/>
            <person name="Rokhsar D."/>
            <person name="Devos K.M."/>
        </authorList>
    </citation>
    <scope>NUCLEOTIDE SEQUENCE [LARGE SCALE GENOMIC DNA]</scope>
    <source>
        <strain evidence="11">Yugu1</strain>
    </source>
</reference>
<dbReference type="InterPro" id="IPR036388">
    <property type="entry name" value="WH-like_DNA-bd_sf"/>
</dbReference>
<keyword evidence="2" id="KW-0433">Leucine-rich repeat</keyword>
<proteinExistence type="inferred from homology"/>
<evidence type="ECO:0000256" key="3">
    <source>
        <dbReference type="ARBA" id="ARBA00022737"/>
    </source>
</evidence>
<keyword evidence="5" id="KW-0611">Plant defense</keyword>
<feature type="domain" description="Disease resistance R13L4/SHOC-2-like LRR" evidence="10">
    <location>
        <begin position="797"/>
        <end position="1155"/>
    </location>
</feature>
<evidence type="ECO:0000256" key="6">
    <source>
        <dbReference type="ARBA" id="ARBA00023054"/>
    </source>
</evidence>
<dbReference type="SUPFAM" id="SSF52540">
    <property type="entry name" value="P-loop containing nucleoside triphosphate hydrolases"/>
    <property type="match status" value="2"/>
</dbReference>
<protein>
    <recommendedName>
        <fullName evidence="12">NB-ARC domain-containing protein</fullName>
    </recommendedName>
</protein>
<gene>
    <name evidence="11" type="ORF">SETIT_1G072100v2</name>
</gene>
<organism evidence="11">
    <name type="scientific">Setaria italica</name>
    <name type="common">Foxtail millet</name>
    <name type="synonym">Panicum italicum</name>
    <dbReference type="NCBI Taxonomy" id="4555"/>
    <lineage>
        <taxon>Eukaryota</taxon>
        <taxon>Viridiplantae</taxon>
        <taxon>Streptophyta</taxon>
        <taxon>Embryophyta</taxon>
        <taxon>Tracheophyta</taxon>
        <taxon>Spermatophyta</taxon>
        <taxon>Magnoliopsida</taxon>
        <taxon>Liliopsida</taxon>
        <taxon>Poales</taxon>
        <taxon>Poaceae</taxon>
        <taxon>PACMAD clade</taxon>
        <taxon>Panicoideae</taxon>
        <taxon>Panicodae</taxon>
        <taxon>Paniceae</taxon>
        <taxon>Cenchrinae</taxon>
        <taxon>Setaria</taxon>
    </lineage>
</organism>
<dbReference type="InterPro" id="IPR002182">
    <property type="entry name" value="NB-ARC"/>
</dbReference>
<dbReference type="InterPro" id="IPR038005">
    <property type="entry name" value="RX-like_CC"/>
</dbReference>
<dbReference type="PRINTS" id="PR00364">
    <property type="entry name" value="DISEASERSIST"/>
</dbReference>
<dbReference type="Pfam" id="PF00931">
    <property type="entry name" value="NB-ARC"/>
    <property type="match status" value="2"/>
</dbReference>
<dbReference type="CDD" id="cd14798">
    <property type="entry name" value="RX-CC_like"/>
    <property type="match status" value="1"/>
</dbReference>
<dbReference type="Pfam" id="PF23559">
    <property type="entry name" value="WHD_DRP"/>
    <property type="match status" value="1"/>
</dbReference>
<dbReference type="GO" id="GO:0043531">
    <property type="term" value="F:ADP binding"/>
    <property type="evidence" value="ECO:0007669"/>
    <property type="project" value="InterPro"/>
</dbReference>
<dbReference type="GO" id="GO:0051707">
    <property type="term" value="P:response to other organism"/>
    <property type="evidence" value="ECO:0007669"/>
    <property type="project" value="UniProtKB-ARBA"/>
</dbReference>
<evidence type="ECO:0000259" key="10">
    <source>
        <dbReference type="Pfam" id="PF23598"/>
    </source>
</evidence>
<dbReference type="GO" id="GO:0006952">
    <property type="term" value="P:defense response"/>
    <property type="evidence" value="ECO:0007669"/>
    <property type="project" value="UniProtKB-KW"/>
</dbReference>
<evidence type="ECO:0000256" key="5">
    <source>
        <dbReference type="ARBA" id="ARBA00022821"/>
    </source>
</evidence>
<evidence type="ECO:0000313" key="11">
    <source>
        <dbReference type="EMBL" id="RCV05297.1"/>
    </source>
</evidence>
<evidence type="ECO:0000259" key="7">
    <source>
        <dbReference type="Pfam" id="PF00931"/>
    </source>
</evidence>
<dbReference type="Gene3D" id="1.20.5.4130">
    <property type="match status" value="1"/>
</dbReference>
<dbReference type="SUPFAM" id="SSF52047">
    <property type="entry name" value="RNI-like"/>
    <property type="match status" value="1"/>
</dbReference>
<accession>A0A368PHN7</accession>
<feature type="domain" description="Disease resistance N-terminal" evidence="8">
    <location>
        <begin position="12"/>
        <end position="84"/>
    </location>
</feature>
<feature type="domain" description="Disease resistance protein winged helix" evidence="9">
    <location>
        <begin position="673"/>
        <end position="725"/>
    </location>
</feature>
<dbReference type="InterPro" id="IPR055414">
    <property type="entry name" value="LRR_R13L4/SHOC2-like"/>
</dbReference>
<reference evidence="11" key="2">
    <citation type="submission" date="2015-07" db="EMBL/GenBank/DDBJ databases">
        <authorList>
            <person name="Noorani M."/>
        </authorList>
    </citation>
    <scope>NUCLEOTIDE SEQUENCE</scope>
    <source>
        <strain evidence="11">Yugu1</strain>
    </source>
</reference>
<dbReference type="EMBL" id="CM003528">
    <property type="protein sequence ID" value="RCV05297.1"/>
    <property type="molecule type" value="Genomic_DNA"/>
</dbReference>
<evidence type="ECO:0000256" key="4">
    <source>
        <dbReference type="ARBA" id="ARBA00022741"/>
    </source>
</evidence>
<dbReference type="InterPro" id="IPR058922">
    <property type="entry name" value="WHD_DRP"/>
</dbReference>
<evidence type="ECO:0000259" key="8">
    <source>
        <dbReference type="Pfam" id="PF18052"/>
    </source>
</evidence>
<keyword evidence="3" id="KW-0677">Repeat</keyword>
<dbReference type="PANTHER" id="PTHR23155">
    <property type="entry name" value="DISEASE RESISTANCE PROTEIN RP"/>
    <property type="match status" value="1"/>
</dbReference>
<evidence type="ECO:0000256" key="1">
    <source>
        <dbReference type="ARBA" id="ARBA00008894"/>
    </source>
</evidence>
<dbReference type="InterPro" id="IPR027417">
    <property type="entry name" value="P-loop_NTPase"/>
</dbReference>
<keyword evidence="4" id="KW-0547">Nucleotide-binding</keyword>
<dbReference type="InterPro" id="IPR041118">
    <property type="entry name" value="Rx_N"/>
</dbReference>
<evidence type="ECO:0000259" key="9">
    <source>
        <dbReference type="Pfam" id="PF23559"/>
    </source>
</evidence>
<sequence length="1193" mass="135049">MADLALGAARSVVKGTLAKVQSAIETEKKLRQVAQSDLAFINEEFQMVQSLLEVVDERRAKNKVVKTWVGQVRDLAYDVEDGMEFVAHLDTKPDWWHRWLLPCMARPLDEAVAELKQLKARVEAVSNRNTCYNLIGESGFKPITQQQLVPSAVMGETSSLDMLTEMKANAKMHQDFGVLTQLITNEGNNNALRVIWVWGTGDDLGFMSIVRKAYQAPDICQIFPCRGWFKLTHPFSPHEVLRSLMAQFYTSSCLQNGDAADVGELASMEEAATTQAGLINNFMKQANEKRYLVVLENVSTMGQWDAIRTYLPDSNNDSLVIMCTQQCEIANMCVADSYRALELKHYSACVLFKEAPQYNEDERRYKGDGEDEMKHGGGLKHFHRMPTLRIDAARGWLEQFSLVGRESLRNQLGNFVTKGRFGGWQVMSVCGIPGVGKSALVKYWYYERMTKRDVLFDKYSWLHVSQPFNLRKFCQSLLPDLHSESSQASGAEDPIGTCSTILKEHRCLVVVDDLHSDEEWDLIRPVLAHKNSRNVVIVITNDASMAMRCADNEELVLNVKCLERDAAIDVFKKEVHRRNPYSGLIGSAYCDEIEELILKCGGIPKVIVAIVDVLATKTVTAFSSARNLNARFIPELESNPDLSDSVRGIFSWMDSFIRTCPDYLKQCLLYLSIFPRQQTIRRRRLVRRWIAEGYCMDTESSSLEERAEWSFSKLVDLSMIQQPPHSAIDVLNYRMIFCQVNNFVGEYIFSQPMEEKLVLQLKGSCPLTTQSTGRHLVIDRSWDRDMIVFKNINFSRLRSMTVFGEWRSFFVSGTESMKVLRVLDLEDVTGVTDKDLEQMVKLLPRLKFLSLRKCTDIHNLPSSLGVLRQLETLDVRHTSIVTMPVTIAKLKKLQYLRAGTVMPTEERQTASSSSRLSELRRRQQVEGVKVATGIEKLTALHTLGVVNVGDAGGKAILKELRKLTQLRKLGVSGVNKKNINEFCSAISCHVHLESLSVRLSKDYHDRLNDTKLSPENLQSLTLFGFVQGLPAWIGGLHKLTKLDLEITISAKVDIHGVLGRIIQLCILRLHVKLLNDDDNVRLDFRVEMNQVEARCYMNVKILDIACSSSTLHVSFGSKAMENLEVLTARCSSGSTLQFSGLKDLAIRRLKEVRLVGFHDDNILEIRTQLGEHPNKPLAVKEQVSSRRPHRYST</sequence>
<dbReference type="InterPro" id="IPR044974">
    <property type="entry name" value="Disease_R_plants"/>
</dbReference>
<dbReference type="Gene3D" id="1.10.10.10">
    <property type="entry name" value="Winged helix-like DNA-binding domain superfamily/Winged helix DNA-binding domain"/>
    <property type="match status" value="1"/>
</dbReference>